<dbReference type="InterPro" id="IPR028098">
    <property type="entry name" value="Glyco_trans_4-like_N"/>
</dbReference>
<dbReference type="CDD" id="cd03801">
    <property type="entry name" value="GT4_PimA-like"/>
    <property type="match status" value="1"/>
</dbReference>
<organism evidence="5 6">
    <name type="scientific">Eiseniibacteriota bacterium</name>
    <dbReference type="NCBI Taxonomy" id="2212470"/>
    <lineage>
        <taxon>Bacteria</taxon>
        <taxon>Candidatus Eiseniibacteriota</taxon>
    </lineage>
</organism>
<dbReference type="SUPFAM" id="SSF53756">
    <property type="entry name" value="UDP-Glycosyltransferase/glycogen phosphorylase"/>
    <property type="match status" value="1"/>
</dbReference>
<feature type="domain" description="Glycosyltransferase subfamily 4-like N-terminal" evidence="4">
    <location>
        <begin position="19"/>
        <end position="178"/>
    </location>
</feature>
<accession>A0A538UDJ9</accession>
<dbReference type="Pfam" id="PF13439">
    <property type="entry name" value="Glyco_transf_4"/>
    <property type="match status" value="1"/>
</dbReference>
<evidence type="ECO:0000313" key="6">
    <source>
        <dbReference type="Proteomes" id="UP000319771"/>
    </source>
</evidence>
<evidence type="ECO:0000256" key="3">
    <source>
        <dbReference type="ARBA" id="ARBA00022679"/>
    </source>
</evidence>
<dbReference type="AlphaFoldDB" id="A0A538UDJ9"/>
<dbReference type="Proteomes" id="UP000319771">
    <property type="component" value="Unassembled WGS sequence"/>
</dbReference>
<comment type="caution">
    <text evidence="5">The sequence shown here is derived from an EMBL/GenBank/DDBJ whole genome shotgun (WGS) entry which is preliminary data.</text>
</comment>
<reference evidence="5 6" key="1">
    <citation type="journal article" date="2019" name="Nat. Microbiol.">
        <title>Mediterranean grassland soil C-N compound turnover is dependent on rainfall and depth, and is mediated by genomically divergent microorganisms.</title>
        <authorList>
            <person name="Diamond S."/>
            <person name="Andeer P.F."/>
            <person name="Li Z."/>
            <person name="Crits-Christoph A."/>
            <person name="Burstein D."/>
            <person name="Anantharaman K."/>
            <person name="Lane K.R."/>
            <person name="Thomas B.C."/>
            <person name="Pan C."/>
            <person name="Northen T.R."/>
            <person name="Banfield J.F."/>
        </authorList>
    </citation>
    <scope>NUCLEOTIDE SEQUENCE [LARGE SCALE GENOMIC DNA]</scope>
    <source>
        <strain evidence="5">WS_11</strain>
    </source>
</reference>
<keyword evidence="2" id="KW-0328">Glycosyltransferase</keyword>
<evidence type="ECO:0000256" key="2">
    <source>
        <dbReference type="ARBA" id="ARBA00022676"/>
    </source>
</evidence>
<evidence type="ECO:0000256" key="1">
    <source>
        <dbReference type="ARBA" id="ARBA00009481"/>
    </source>
</evidence>
<evidence type="ECO:0000313" key="5">
    <source>
        <dbReference type="EMBL" id="TMQ73956.1"/>
    </source>
</evidence>
<dbReference type="PANTHER" id="PTHR12526">
    <property type="entry name" value="GLYCOSYLTRANSFERASE"/>
    <property type="match status" value="1"/>
</dbReference>
<sequence length="399" mass="43204">MERDERVKLVLAASDARLGGTERVIWELATRLPEPRFAVSVWLPQAPEADELAGSLADHGLPVDRVPDVVSRWDWRGNLALWSRLRRQHPDLLHLHQVSQEAHDHLATLARAAGVPHLVFSEHGIGAPEGTAPPGRPRPELKRADAITAVCAAAAEALIRDHGLERGRMRVVGNGADPPDEEREWPAARRLRDELGIVPFRPLWVCAARLEERKGHAVLIDALALLKERGLDFVVVLAGEGALREALARRVAQAGLDERVRFAGQVESLGPLLLAADACVLPSRWEGLPLSLLEALARARPVVASRVGGLPDAIEDGIDGRLVPAGDASALAAVLEDFHRKPDAARRLGRAGAARVRSDFTWDRIVEGFEAVYDDVLGLASFAPTGGDDPRASSRRGGH</sequence>
<dbReference type="GO" id="GO:0016757">
    <property type="term" value="F:glycosyltransferase activity"/>
    <property type="evidence" value="ECO:0007669"/>
    <property type="project" value="UniProtKB-KW"/>
</dbReference>
<dbReference type="Gene3D" id="3.40.50.2000">
    <property type="entry name" value="Glycogen Phosphorylase B"/>
    <property type="match status" value="2"/>
</dbReference>
<dbReference type="Pfam" id="PF13692">
    <property type="entry name" value="Glyco_trans_1_4"/>
    <property type="match status" value="1"/>
</dbReference>
<gene>
    <name evidence="5" type="ORF">E6K81_02030</name>
</gene>
<protein>
    <submittedName>
        <fullName evidence="5">Glycosyltransferase family 4 protein</fullName>
    </submittedName>
</protein>
<keyword evidence="3 5" id="KW-0808">Transferase</keyword>
<evidence type="ECO:0000259" key="4">
    <source>
        <dbReference type="Pfam" id="PF13439"/>
    </source>
</evidence>
<comment type="similarity">
    <text evidence="1">Belongs to the glycosyltransferase group 1 family. Glycosyltransferase 4 subfamily.</text>
</comment>
<dbReference type="EMBL" id="VBPB01000027">
    <property type="protein sequence ID" value="TMQ73956.1"/>
    <property type="molecule type" value="Genomic_DNA"/>
</dbReference>
<name>A0A538UDJ9_UNCEI</name>
<dbReference type="PANTHER" id="PTHR12526:SF640">
    <property type="entry name" value="COLANIC ACID BIOSYNTHESIS GLYCOSYLTRANSFERASE WCAL-RELATED"/>
    <property type="match status" value="1"/>
</dbReference>
<proteinExistence type="inferred from homology"/>